<dbReference type="InterPro" id="IPR035965">
    <property type="entry name" value="PAS-like_dom_sf"/>
</dbReference>
<dbReference type="InterPro" id="IPR000160">
    <property type="entry name" value="GGDEF_dom"/>
</dbReference>
<keyword evidence="1" id="KW-1133">Transmembrane helix</keyword>
<dbReference type="PANTHER" id="PTHR44757">
    <property type="entry name" value="DIGUANYLATE CYCLASE DGCP"/>
    <property type="match status" value="1"/>
</dbReference>
<dbReference type="PROSITE" id="PS50112">
    <property type="entry name" value="PAS"/>
    <property type="match status" value="2"/>
</dbReference>
<dbReference type="SUPFAM" id="SSF55073">
    <property type="entry name" value="Nucleotide cyclase"/>
    <property type="match status" value="1"/>
</dbReference>
<dbReference type="Gene3D" id="3.30.450.40">
    <property type="match status" value="1"/>
</dbReference>
<evidence type="ECO:0000259" key="5">
    <source>
        <dbReference type="PROSITE" id="PS50887"/>
    </source>
</evidence>
<organism evidence="6 7">
    <name type="scientific">Pseudidiomarina maritima</name>
    <dbReference type="NCBI Taxonomy" id="519453"/>
    <lineage>
        <taxon>Bacteria</taxon>
        <taxon>Pseudomonadati</taxon>
        <taxon>Pseudomonadota</taxon>
        <taxon>Gammaproteobacteria</taxon>
        <taxon>Alteromonadales</taxon>
        <taxon>Idiomarinaceae</taxon>
        <taxon>Pseudidiomarina</taxon>
    </lineage>
</organism>
<dbReference type="SMART" id="SM00086">
    <property type="entry name" value="PAC"/>
    <property type="match status" value="2"/>
</dbReference>
<name>A0A317QAV8_9GAMM</name>
<dbReference type="SMART" id="SM00052">
    <property type="entry name" value="EAL"/>
    <property type="match status" value="1"/>
</dbReference>
<dbReference type="PROSITE" id="PS50883">
    <property type="entry name" value="EAL"/>
    <property type="match status" value="1"/>
</dbReference>
<protein>
    <submittedName>
        <fullName evidence="6">PAS domain S-box-containing protein/diguanylate cyclase (GGDEF)-like protein</fullName>
    </submittedName>
</protein>
<reference evidence="6 7" key="1">
    <citation type="submission" date="2018-05" db="EMBL/GenBank/DDBJ databases">
        <title>Freshwater and sediment microbial communities from various areas in North America, analyzing microbe dynamics in response to fracking.</title>
        <authorList>
            <person name="Lamendella R."/>
        </authorList>
    </citation>
    <scope>NUCLEOTIDE SEQUENCE [LARGE SCALE GENOMIC DNA]</scope>
    <source>
        <strain evidence="6 7">125B1</strain>
    </source>
</reference>
<dbReference type="SUPFAM" id="SSF55781">
    <property type="entry name" value="GAF domain-like"/>
    <property type="match status" value="1"/>
</dbReference>
<dbReference type="Pfam" id="PF01590">
    <property type="entry name" value="GAF"/>
    <property type="match status" value="1"/>
</dbReference>
<keyword evidence="1" id="KW-0472">Membrane</keyword>
<dbReference type="InterPro" id="IPR001633">
    <property type="entry name" value="EAL_dom"/>
</dbReference>
<dbReference type="Proteomes" id="UP000246964">
    <property type="component" value="Unassembled WGS sequence"/>
</dbReference>
<keyword evidence="7" id="KW-1185">Reference proteome</keyword>
<accession>A0A317QAV8</accession>
<dbReference type="Pfam" id="PF08448">
    <property type="entry name" value="PAS_4"/>
    <property type="match status" value="1"/>
</dbReference>
<feature type="domain" description="PAC" evidence="3">
    <location>
        <begin position="405"/>
        <end position="461"/>
    </location>
</feature>
<evidence type="ECO:0000259" key="4">
    <source>
        <dbReference type="PROSITE" id="PS50883"/>
    </source>
</evidence>
<dbReference type="SUPFAM" id="SSF55785">
    <property type="entry name" value="PYP-like sensor domain (PAS domain)"/>
    <property type="match status" value="2"/>
</dbReference>
<dbReference type="InterPro" id="IPR035919">
    <property type="entry name" value="EAL_sf"/>
</dbReference>
<evidence type="ECO:0000259" key="2">
    <source>
        <dbReference type="PROSITE" id="PS50112"/>
    </source>
</evidence>
<dbReference type="AlphaFoldDB" id="A0A317QAV8"/>
<dbReference type="InterPro" id="IPR013656">
    <property type="entry name" value="PAS_4"/>
</dbReference>
<dbReference type="CDD" id="cd01949">
    <property type="entry name" value="GGDEF"/>
    <property type="match status" value="1"/>
</dbReference>
<dbReference type="Pfam" id="PF13426">
    <property type="entry name" value="PAS_9"/>
    <property type="match status" value="1"/>
</dbReference>
<dbReference type="SMART" id="SM00091">
    <property type="entry name" value="PAS"/>
    <property type="match status" value="2"/>
</dbReference>
<dbReference type="SUPFAM" id="SSF141868">
    <property type="entry name" value="EAL domain-like"/>
    <property type="match status" value="1"/>
</dbReference>
<dbReference type="PANTHER" id="PTHR44757:SF2">
    <property type="entry name" value="BIOFILM ARCHITECTURE MAINTENANCE PROTEIN MBAA"/>
    <property type="match status" value="1"/>
</dbReference>
<dbReference type="OrthoDB" id="6597954at2"/>
<dbReference type="InterPro" id="IPR052155">
    <property type="entry name" value="Biofilm_reg_signaling"/>
</dbReference>
<feature type="domain" description="PAS" evidence="2">
    <location>
        <begin position="333"/>
        <end position="406"/>
    </location>
</feature>
<dbReference type="PROSITE" id="PS50887">
    <property type="entry name" value="GGDEF"/>
    <property type="match status" value="1"/>
</dbReference>
<dbReference type="PIRSF" id="PIRSF005925">
    <property type="entry name" value="Dos"/>
    <property type="match status" value="1"/>
</dbReference>
<dbReference type="Gene3D" id="3.30.450.20">
    <property type="entry name" value="PAS domain"/>
    <property type="match status" value="2"/>
</dbReference>
<dbReference type="InterPro" id="IPR029016">
    <property type="entry name" value="GAF-like_dom_sf"/>
</dbReference>
<dbReference type="Gene3D" id="3.30.70.270">
    <property type="match status" value="1"/>
</dbReference>
<feature type="domain" description="EAL" evidence="4">
    <location>
        <begin position="635"/>
        <end position="885"/>
    </location>
</feature>
<dbReference type="Gene3D" id="3.20.20.450">
    <property type="entry name" value="EAL domain"/>
    <property type="match status" value="1"/>
</dbReference>
<comment type="caution">
    <text evidence="6">The sequence shown here is derived from an EMBL/GenBank/DDBJ whole genome shotgun (WGS) entry which is preliminary data.</text>
</comment>
<evidence type="ECO:0000259" key="3">
    <source>
        <dbReference type="PROSITE" id="PS50113"/>
    </source>
</evidence>
<dbReference type="InterPro" id="IPR000014">
    <property type="entry name" value="PAS"/>
</dbReference>
<dbReference type="EMBL" id="QGTT01000004">
    <property type="protein sequence ID" value="PWW14176.1"/>
    <property type="molecule type" value="Genomic_DNA"/>
</dbReference>
<feature type="domain" description="PAS" evidence="2">
    <location>
        <begin position="213"/>
        <end position="283"/>
    </location>
</feature>
<feature type="domain" description="PAC" evidence="3">
    <location>
        <begin position="285"/>
        <end position="336"/>
    </location>
</feature>
<dbReference type="RefSeq" id="WP_110075553.1">
    <property type="nucleotide sequence ID" value="NZ_QGTT01000004.1"/>
</dbReference>
<dbReference type="CDD" id="cd01948">
    <property type="entry name" value="EAL"/>
    <property type="match status" value="1"/>
</dbReference>
<dbReference type="Pfam" id="PF00563">
    <property type="entry name" value="EAL"/>
    <property type="match status" value="1"/>
</dbReference>
<feature type="transmembrane region" description="Helical" evidence="1">
    <location>
        <begin position="7"/>
        <end position="31"/>
    </location>
</feature>
<keyword evidence="1" id="KW-0812">Transmembrane</keyword>
<dbReference type="InterPro" id="IPR001610">
    <property type="entry name" value="PAC"/>
</dbReference>
<dbReference type="Pfam" id="PF00990">
    <property type="entry name" value="GGDEF"/>
    <property type="match status" value="1"/>
</dbReference>
<dbReference type="InterPro" id="IPR003018">
    <property type="entry name" value="GAF"/>
</dbReference>
<proteinExistence type="predicted"/>
<evidence type="ECO:0000313" key="7">
    <source>
        <dbReference type="Proteomes" id="UP000246964"/>
    </source>
</evidence>
<sequence length="885" mass="99337">MIAIENNLLLFIFILLIVTMATGAGALWFWLRARYQQRLLKQWVQANYDTLSSIATDQPLEQKLSRICALLESQIPFSLASVMVVNEQRTSLSAVATARLPKPLFDGLQMLPIANGVGACGTAAAQGHPVVVAKMHEDTRFEAFMPLIKQFKLSSAWSFPVYTAQQQLLGTLAVYSERERLPNQQQRAIIERSCELLALVMQQHHERLARERSEQRANSLFAYNPEAVFTLDLEGRFTSLNAAGEALVQASEREILGQRYDVVVLEEDKQRTREHFLAAVAGQPQRYEIRILNSAGQLRTLNITNMPMKVNHQVVGVHGIAKDVTQQREDEERLVLFRRCLESSTDGIVISDARKLGYPLIYVNPAFTQITGYSEAEMLGDNCDKLRGPDTDPAAIAEINEAIAKQLEARTIIKNYRKDGSMFWNELLLSPVRDDQGELTHWVGVQADITERVEREHSLAFHASHDPLTGLPNRSMLEQRLQQALVDDSAALESVFVLFIDLDGFKPINDSLGHEFGDEILVQTGQRLRAVLPAEDLLARFGGDEFVAVVQSQTSIAAVTQLAQLLLDQFLRPFVFEQAEVSLSAAIGIATNDSSVRYPNQLIQHADVAMYEVKRRGSNGLQWFSPVFDEGAQLQIQRRSQLQEAIAQQQFELFYQPIVSAQGAIHGVEALIRWKHPEQGFISPAEFIPLAEKTGQIIAISEWVLNQACMDSQTLREAGVPHVAVNFSPMQFYRDDFVESVERIIKPYNLRPGQLVAEITENVLMRDSSHIFEILQQLRELGLEIALDDFGTGYASLSYLTRIPAQRLKIDRSFIDNIHQNTANAAITRGILTMAAELGIATVAEGVETEAELAYLQRYACDYMQGFLFCKPLPLPELLAWLNHK</sequence>
<evidence type="ECO:0000313" key="6">
    <source>
        <dbReference type="EMBL" id="PWW14176.1"/>
    </source>
</evidence>
<feature type="domain" description="GGDEF" evidence="5">
    <location>
        <begin position="493"/>
        <end position="626"/>
    </location>
</feature>
<dbReference type="SMART" id="SM00065">
    <property type="entry name" value="GAF"/>
    <property type="match status" value="1"/>
</dbReference>
<dbReference type="PROSITE" id="PS50113">
    <property type="entry name" value="PAC"/>
    <property type="match status" value="2"/>
</dbReference>
<gene>
    <name evidence="6" type="ORF">DET45_104115</name>
</gene>
<dbReference type="SMART" id="SM00267">
    <property type="entry name" value="GGDEF"/>
    <property type="match status" value="1"/>
</dbReference>
<dbReference type="NCBIfam" id="TIGR00254">
    <property type="entry name" value="GGDEF"/>
    <property type="match status" value="1"/>
</dbReference>
<dbReference type="NCBIfam" id="TIGR00229">
    <property type="entry name" value="sensory_box"/>
    <property type="match status" value="2"/>
</dbReference>
<dbReference type="InterPro" id="IPR012226">
    <property type="entry name" value="Diguanyl_cyclase/Pdiesterase"/>
</dbReference>
<dbReference type="InterPro" id="IPR000700">
    <property type="entry name" value="PAS-assoc_C"/>
</dbReference>
<dbReference type="InterPro" id="IPR029787">
    <property type="entry name" value="Nucleotide_cyclase"/>
</dbReference>
<evidence type="ECO:0000256" key="1">
    <source>
        <dbReference type="SAM" id="Phobius"/>
    </source>
</evidence>
<dbReference type="CDD" id="cd00130">
    <property type="entry name" value="PAS"/>
    <property type="match status" value="2"/>
</dbReference>
<dbReference type="InterPro" id="IPR043128">
    <property type="entry name" value="Rev_trsase/Diguanyl_cyclase"/>
</dbReference>